<evidence type="ECO:0000256" key="1">
    <source>
        <dbReference type="SAM" id="SignalP"/>
    </source>
</evidence>
<keyword evidence="1" id="KW-0732">Signal</keyword>
<dbReference type="NCBIfam" id="NF045963">
    <property type="entry name" value="MAG3240_fam"/>
    <property type="match status" value="1"/>
</dbReference>
<accession>A0ABZ2TR66</accession>
<evidence type="ECO:0000313" key="3">
    <source>
        <dbReference type="Proteomes" id="UP001622612"/>
    </source>
</evidence>
<sequence length="645" mass="76776">MLKKVFCSSILFVSPILIGGSLPPFLTSCTIKKDTYLDIKKISRNYLKLLTPNQIASLHNSFKIFYFYKNGVKTYYDEAKFDGKNFVLTHKNKSAKYSPDFPYKKYWKQSLNQFNTYNINESNEKSNIKDFLNQYTFDEIDNANGFNDNWFLNLTNKTGKDYNRNGDPYFADLQTILFRLINDIYLDYSFMNSKRMINANGKSILKDNLFETQYIQSLSWLKDETQRKLFKAFLLLYLNKFNLGIKDIKINWIKEQINSFSGFTSYVKFKIESIIDFNNKELLPKDKKDIEYYLNGFRRYDIGQKFGVGKDGIKEKLPLFNEYIQNPLLEIDGKNYLNVVDNINEFIKGATDFEFWNSKGLMYLFKSFLYSKENNKNFFDFNIKVPEYKKHEDIRYQIIDFKYTSYLGTNQLFKAIVRVYKKNGTYQDYSWISSNFDDHGHRLKGQILNNKLDNLNSQDFYNYKEKLNKIRKGITLADFFNYDISAPNQDINKVYESNAFYKLLERIDAKMSEYKYWNNDIRQNYEADFLRDDTFQKKIFAAHLNNYLLSYALENKEGDIYSGIKRIDVTILKSNQIGKVYFRMDFVRYSDEDRENIKNNYEMEFKSKGEKIVQSVYAYWNGFKGFDHSITDKTFTIDKIEKGDE</sequence>
<keyword evidence="3" id="KW-1185">Reference proteome</keyword>
<feature type="signal peptide" evidence="1">
    <location>
        <begin position="1"/>
        <end position="19"/>
    </location>
</feature>
<evidence type="ECO:0000313" key="2">
    <source>
        <dbReference type="EMBL" id="WYM97436.1"/>
    </source>
</evidence>
<name>A0ABZ2TR66_9BACT</name>
<dbReference type="EMBL" id="CP088155">
    <property type="protein sequence ID" value="WYM97436.1"/>
    <property type="molecule type" value="Genomic_DNA"/>
</dbReference>
<organism evidence="2 3">
    <name type="scientific">Metamycoplasma faucium</name>
    <dbReference type="NCBI Taxonomy" id="56142"/>
    <lineage>
        <taxon>Bacteria</taxon>
        <taxon>Bacillati</taxon>
        <taxon>Mycoplasmatota</taxon>
        <taxon>Mycoplasmoidales</taxon>
        <taxon>Metamycoplasmataceae</taxon>
        <taxon>Metamycoplasma</taxon>
    </lineage>
</organism>
<protein>
    <recommendedName>
        <fullName evidence="4">Lipoprotein</fullName>
    </recommendedName>
</protein>
<dbReference type="Proteomes" id="UP001622612">
    <property type="component" value="Chromosome"/>
</dbReference>
<dbReference type="RefSeq" id="WP_405311877.1">
    <property type="nucleotide sequence ID" value="NZ_CP088155.1"/>
</dbReference>
<evidence type="ECO:0008006" key="4">
    <source>
        <dbReference type="Google" id="ProtNLM"/>
    </source>
</evidence>
<dbReference type="PROSITE" id="PS51257">
    <property type="entry name" value="PROKAR_LIPOPROTEIN"/>
    <property type="match status" value="1"/>
</dbReference>
<reference evidence="2" key="1">
    <citation type="submission" date="2021-11" db="EMBL/GenBank/DDBJ databases">
        <title>The first genome sequence of unculturable Mycoplasma faucium obtained by de novo assembly of metagenomic reads.</title>
        <authorList>
            <person name="Sabat A.J."/>
            <person name="Bathoorn E."/>
            <person name="Akkerboom V."/>
            <person name="Friedrich A.W."/>
        </authorList>
    </citation>
    <scope>NUCLEOTIDE SEQUENCE [LARGE SCALE GENOMIC DNA]</scope>
    <source>
        <strain evidence="2">UMCG-MFM1</strain>
    </source>
</reference>
<feature type="chain" id="PRO_5046331814" description="Lipoprotein" evidence="1">
    <location>
        <begin position="20"/>
        <end position="645"/>
    </location>
</feature>
<proteinExistence type="predicted"/>
<gene>
    <name evidence="2" type="ORF">LQ356_00865</name>
</gene>